<evidence type="ECO:0000313" key="1">
    <source>
        <dbReference type="EMBL" id="JAD29382.1"/>
    </source>
</evidence>
<proteinExistence type="predicted"/>
<dbReference type="AlphaFoldDB" id="A0A0A8Z3F5"/>
<reference evidence="1" key="2">
    <citation type="journal article" date="2015" name="Data Brief">
        <title>Shoot transcriptome of the giant reed, Arundo donax.</title>
        <authorList>
            <person name="Barrero R.A."/>
            <person name="Guerrero F.D."/>
            <person name="Moolhuijzen P."/>
            <person name="Goolsby J.A."/>
            <person name="Tidwell J."/>
            <person name="Bellgard S.E."/>
            <person name="Bellgard M.I."/>
        </authorList>
    </citation>
    <scope>NUCLEOTIDE SEQUENCE</scope>
    <source>
        <tissue evidence="1">Shoot tissue taken approximately 20 cm above the soil surface</tissue>
    </source>
</reference>
<sequence>MCYKRLKRLKRSLLKWWMKIMKQAIP</sequence>
<protein>
    <submittedName>
        <fullName evidence="1">Uncharacterized protein</fullName>
    </submittedName>
</protein>
<dbReference type="EMBL" id="GBRH01268513">
    <property type="protein sequence ID" value="JAD29382.1"/>
    <property type="molecule type" value="Transcribed_RNA"/>
</dbReference>
<reference evidence="1" key="1">
    <citation type="submission" date="2014-09" db="EMBL/GenBank/DDBJ databases">
        <authorList>
            <person name="Magalhaes I.L.F."/>
            <person name="Oliveira U."/>
            <person name="Santos F.R."/>
            <person name="Vidigal T.H.D.A."/>
            <person name="Brescovit A.D."/>
            <person name="Santos A.J."/>
        </authorList>
    </citation>
    <scope>NUCLEOTIDE SEQUENCE</scope>
    <source>
        <tissue evidence="1">Shoot tissue taken approximately 20 cm above the soil surface</tissue>
    </source>
</reference>
<name>A0A0A8Z3F5_ARUDO</name>
<accession>A0A0A8Z3F5</accession>
<organism evidence="1">
    <name type="scientific">Arundo donax</name>
    <name type="common">Giant reed</name>
    <name type="synonym">Donax arundinaceus</name>
    <dbReference type="NCBI Taxonomy" id="35708"/>
    <lineage>
        <taxon>Eukaryota</taxon>
        <taxon>Viridiplantae</taxon>
        <taxon>Streptophyta</taxon>
        <taxon>Embryophyta</taxon>
        <taxon>Tracheophyta</taxon>
        <taxon>Spermatophyta</taxon>
        <taxon>Magnoliopsida</taxon>
        <taxon>Liliopsida</taxon>
        <taxon>Poales</taxon>
        <taxon>Poaceae</taxon>
        <taxon>PACMAD clade</taxon>
        <taxon>Arundinoideae</taxon>
        <taxon>Arundineae</taxon>
        <taxon>Arundo</taxon>
    </lineage>
</organism>